<dbReference type="EMBL" id="DS268790">
    <property type="protein sequence ID" value="EFP02068.1"/>
    <property type="molecule type" value="Genomic_DNA"/>
</dbReference>
<organism evidence="8">
    <name type="scientific">Caenorhabditis remanei</name>
    <name type="common">Caenorhabditis vulgaris</name>
    <dbReference type="NCBI Taxonomy" id="31234"/>
    <lineage>
        <taxon>Eukaryota</taxon>
        <taxon>Metazoa</taxon>
        <taxon>Ecdysozoa</taxon>
        <taxon>Nematoda</taxon>
        <taxon>Chromadorea</taxon>
        <taxon>Rhabditida</taxon>
        <taxon>Rhabditina</taxon>
        <taxon>Rhabditomorpha</taxon>
        <taxon>Rhabditoidea</taxon>
        <taxon>Rhabditidae</taxon>
        <taxon>Peloderinae</taxon>
        <taxon>Caenorhabditis</taxon>
    </lineage>
</organism>
<dbReference type="PANTHER" id="PTHR24251">
    <property type="entry name" value="OVOCHYMASE-RELATED"/>
    <property type="match status" value="1"/>
</dbReference>
<evidence type="ECO:0000259" key="6">
    <source>
        <dbReference type="PROSITE" id="PS50234"/>
    </source>
</evidence>
<dbReference type="PROSITE" id="PS01180">
    <property type="entry name" value="CUB"/>
    <property type="match status" value="1"/>
</dbReference>
<dbReference type="SUPFAM" id="SSF49854">
    <property type="entry name" value="Spermadhesin, CUB domain"/>
    <property type="match status" value="1"/>
</dbReference>
<dbReference type="STRING" id="31234.E3NKA8"/>
<dbReference type="Proteomes" id="UP000008281">
    <property type="component" value="Unassembled WGS sequence"/>
</dbReference>
<dbReference type="OrthoDB" id="6369184at2759"/>
<dbReference type="Pfam" id="PF00431">
    <property type="entry name" value="CUB"/>
    <property type="match status" value="1"/>
</dbReference>
<dbReference type="Gene3D" id="3.40.50.410">
    <property type="entry name" value="von Willebrand factor, type A domain"/>
    <property type="match status" value="1"/>
</dbReference>
<evidence type="ECO:0000256" key="4">
    <source>
        <dbReference type="SAM" id="MobiDB-lite"/>
    </source>
</evidence>
<dbReference type="CDD" id="cd00041">
    <property type="entry name" value="CUB"/>
    <property type="match status" value="1"/>
</dbReference>
<proteinExistence type="predicted"/>
<dbReference type="InterPro" id="IPR002035">
    <property type="entry name" value="VWF_A"/>
</dbReference>
<gene>
    <name evidence="7" type="ORF">CRE_15032</name>
</gene>
<reference evidence="7" key="1">
    <citation type="submission" date="2007-07" db="EMBL/GenBank/DDBJ databases">
        <title>PCAP assembly of the Caenorhabditis remanei genome.</title>
        <authorList>
            <consortium name="The Caenorhabditis remanei Sequencing Consortium"/>
            <person name="Wilson R.K."/>
        </authorList>
    </citation>
    <scope>NUCLEOTIDE SEQUENCE [LARGE SCALE GENOMIC DNA]</scope>
    <source>
        <strain evidence="7">PB4641</strain>
    </source>
</reference>
<evidence type="ECO:0000259" key="5">
    <source>
        <dbReference type="PROSITE" id="PS01180"/>
    </source>
</evidence>
<evidence type="ECO:0000256" key="3">
    <source>
        <dbReference type="PROSITE-ProRule" id="PRU00059"/>
    </source>
</evidence>
<feature type="region of interest" description="Disordered" evidence="4">
    <location>
        <begin position="1"/>
        <end position="23"/>
    </location>
</feature>
<dbReference type="InParanoid" id="E3NKA8"/>
<name>E3NKA8_CAERE</name>
<dbReference type="RefSeq" id="XP_003091161.2">
    <property type="nucleotide sequence ID" value="XM_003091113.2"/>
</dbReference>
<accession>E3NKA8</accession>
<keyword evidence="8" id="KW-1185">Reference proteome</keyword>
<dbReference type="AlphaFoldDB" id="E3NKA8"/>
<dbReference type="InterPro" id="IPR036465">
    <property type="entry name" value="vWFA_dom_sf"/>
</dbReference>
<dbReference type="FunCoup" id="E3NKA8">
    <property type="interactions" value="1861"/>
</dbReference>
<dbReference type="GeneID" id="9797858"/>
<feature type="domain" description="CUB" evidence="5">
    <location>
        <begin position="116"/>
        <end position="229"/>
    </location>
</feature>
<dbReference type="CTD" id="9797858"/>
<evidence type="ECO:0000256" key="2">
    <source>
        <dbReference type="ARBA" id="ARBA00023157"/>
    </source>
</evidence>
<dbReference type="PROSITE" id="PS50234">
    <property type="entry name" value="VWFA"/>
    <property type="match status" value="1"/>
</dbReference>
<protein>
    <recommendedName>
        <fullName evidence="9">CUB domain-containing protein</fullName>
    </recommendedName>
</protein>
<evidence type="ECO:0000313" key="7">
    <source>
        <dbReference type="EMBL" id="EFP02068.1"/>
    </source>
</evidence>
<feature type="domain" description="VWFA" evidence="6">
    <location>
        <begin position="238"/>
        <end position="425"/>
    </location>
</feature>
<keyword evidence="2 3" id="KW-1015">Disulfide bond</keyword>
<dbReference type="KEGG" id="crq:GCK72_014990"/>
<comment type="caution">
    <text evidence="3">Lacks conserved residue(s) required for the propagation of feature annotation.</text>
</comment>
<dbReference type="Pfam" id="PF00092">
    <property type="entry name" value="VWA"/>
    <property type="match status" value="1"/>
</dbReference>
<dbReference type="PANTHER" id="PTHR24251:SF37">
    <property type="entry name" value="CUB DOMAIN-CONTAINING PROTEIN"/>
    <property type="match status" value="1"/>
</dbReference>
<evidence type="ECO:0008006" key="9">
    <source>
        <dbReference type="Google" id="ProtNLM"/>
    </source>
</evidence>
<dbReference type="HOGENOM" id="CLU_761266_0_0_1"/>
<evidence type="ECO:0000256" key="1">
    <source>
        <dbReference type="ARBA" id="ARBA00022737"/>
    </source>
</evidence>
<dbReference type="eggNOG" id="KOG4297">
    <property type="taxonomic scope" value="Eukaryota"/>
</dbReference>
<dbReference type="SMART" id="SM00042">
    <property type="entry name" value="CUB"/>
    <property type="match status" value="1"/>
</dbReference>
<dbReference type="SUPFAM" id="SSF53300">
    <property type="entry name" value="vWA-like"/>
    <property type="match status" value="1"/>
</dbReference>
<dbReference type="InterPro" id="IPR000859">
    <property type="entry name" value="CUB_dom"/>
</dbReference>
<feature type="disulfide bond" evidence="3">
    <location>
        <begin position="116"/>
        <end position="143"/>
    </location>
</feature>
<keyword evidence="1" id="KW-0677">Repeat</keyword>
<dbReference type="Gene3D" id="2.60.120.290">
    <property type="entry name" value="Spermadhesin, CUB domain"/>
    <property type="match status" value="1"/>
</dbReference>
<evidence type="ECO:0000313" key="8">
    <source>
        <dbReference type="Proteomes" id="UP000008281"/>
    </source>
</evidence>
<dbReference type="SMART" id="SM00327">
    <property type="entry name" value="VWA"/>
    <property type="match status" value="1"/>
</dbReference>
<sequence>MHIKSESQEVSGRKPLSPSPLVHRSIHHQSPLACSKNFISDINLKLIVITRKRRKKESRASFIDKNRVICVNEMLNQLLLVSLIGASILGATAYKTKQLAHSHAKTISSNDDFIGCPTNNDFYYNGTINSPMYPYNYPPNDKCYYYISAEPGKVLKFSFSHFDLESCCDFVTIYDGPTVVSKKLVQIGGPASTVTTPGTYYTTTRNAVITFESNPTIQKSGFSMQYSSVNTVSPCNRDIFLVVNGLANVGTQSNFEKEIKFIANQLTPTWNVGLDKVRVMLNLQTDIDYAIIWAADDVPTNANVTQEVLTMLDYIPDVTQDNNTDLECLFRYAYDGIGDSKEFDERYGIEKVVIVFVAANANDDQDYNESFEFAHKIRTEQDAKVIVVGMGTGLDQAKLSKLAYASGFAFFSTSYDNLQLLIPQINNAICSGLNSQCGP</sequence>
<dbReference type="InterPro" id="IPR035914">
    <property type="entry name" value="Sperma_CUB_dom_sf"/>
</dbReference>